<comment type="similarity">
    <text evidence="2">Belongs to the SAM50/omp85 family.</text>
</comment>
<evidence type="ECO:0000259" key="7">
    <source>
        <dbReference type="Pfam" id="PF01103"/>
    </source>
</evidence>
<evidence type="ECO:0000313" key="8">
    <source>
        <dbReference type="EMBL" id="RWS07008.1"/>
    </source>
</evidence>
<dbReference type="Pfam" id="PF01103">
    <property type="entry name" value="Omp85"/>
    <property type="match status" value="1"/>
</dbReference>
<feature type="region of interest" description="Disordered" evidence="6">
    <location>
        <begin position="533"/>
        <end position="568"/>
    </location>
</feature>
<evidence type="ECO:0000256" key="5">
    <source>
        <dbReference type="ARBA" id="ARBA00023136"/>
    </source>
</evidence>
<dbReference type="PANTHER" id="PTHR12815">
    <property type="entry name" value="SORTING AND ASSEMBLY MACHINERY SAMM50 PROTEIN FAMILY MEMBER"/>
    <property type="match status" value="1"/>
</dbReference>
<evidence type="ECO:0000256" key="1">
    <source>
        <dbReference type="ARBA" id="ARBA00004374"/>
    </source>
</evidence>
<dbReference type="EMBL" id="NCKU01003738">
    <property type="protein sequence ID" value="RWS07008.1"/>
    <property type="molecule type" value="Genomic_DNA"/>
</dbReference>
<dbReference type="PANTHER" id="PTHR12815:SF18">
    <property type="entry name" value="SORTING AND ASSEMBLY MACHINERY COMPONENT 50 HOMOLOG"/>
    <property type="match status" value="1"/>
</dbReference>
<evidence type="ECO:0000256" key="3">
    <source>
        <dbReference type="ARBA" id="ARBA00022452"/>
    </source>
</evidence>
<accession>A0A3S4QS20</accession>
<evidence type="ECO:0000313" key="9">
    <source>
        <dbReference type="Proteomes" id="UP000285301"/>
    </source>
</evidence>
<dbReference type="InterPro" id="IPR000184">
    <property type="entry name" value="Bac_surfAg_D15"/>
</dbReference>
<dbReference type="Proteomes" id="UP000285301">
    <property type="component" value="Unassembled WGS sequence"/>
</dbReference>
<dbReference type="Gene3D" id="1.10.510.10">
    <property type="entry name" value="Transferase(Phosphotransferase) domain 1"/>
    <property type="match status" value="1"/>
</dbReference>
<dbReference type="InterPro" id="IPR011009">
    <property type="entry name" value="Kinase-like_dom_sf"/>
</dbReference>
<dbReference type="AlphaFoldDB" id="A0A3S4QS20"/>
<evidence type="ECO:0000256" key="2">
    <source>
        <dbReference type="ARBA" id="ARBA00010913"/>
    </source>
</evidence>
<dbReference type="OrthoDB" id="1724197at2759"/>
<dbReference type="SUPFAM" id="SSF56112">
    <property type="entry name" value="Protein kinase-like (PK-like)"/>
    <property type="match status" value="1"/>
</dbReference>
<name>A0A3S4QS20_9ACAR</name>
<evidence type="ECO:0000256" key="6">
    <source>
        <dbReference type="SAM" id="MobiDB-lite"/>
    </source>
</evidence>
<dbReference type="InterPro" id="IPR039910">
    <property type="entry name" value="D15-like"/>
</dbReference>
<dbReference type="GO" id="GO:0005741">
    <property type="term" value="C:mitochondrial outer membrane"/>
    <property type="evidence" value="ECO:0007669"/>
    <property type="project" value="UniProtKB-SubCell"/>
</dbReference>
<sequence>MTNSLQMEQSSDSRREVILREKPAVVAAVHIDGVSRTKDDFIINMAKQLFTVTNVEDMFMKSAEIQRQFESMQCFKNVRMHIDTSKRRDSKIDYEITFHVVESKRIFGGVNTFIGNHNDGSVALHTDFPNLNGRGESLQVIYQYGTQKTSGINMEFVKPLCPWTVYDPRVVASLFQYGSDFPWSGFREVDRGLALDLRLKYSPIIHHNFRWEGVWRDISSLSPNTSFAVREESGHTLKSSLKHVLTVDKREGIFVPESGSLFQVKQEYAGLGGNVAFHKHEIEFQHNIPVMILTDMWLQTSLRAGIMKNLHNNCITDRFFVGGPLNLRGYQIYGVGPHADGNALGANSYWLCNFHLYSNLPFNLGKSSIGKYCKTHLFLNSGNIVNFNFAGDIYRNTSLLFNKVRFSLGIGLVFHIKAGARLEFHYCVPFNQQIGDKADKGLQFGFGAQFLYFAFPASIISDSKGNPRNITNSKGKKRKPGSKPLSQAVGCNEHEFVDFLSRCLEWNPLHRMTPDEALKHGWMSAIVKVDNKQNDNNASSNVSKSDYRKTGLKSSQPFTSKDAREETFSSSTIYRVYKASKSSAAKSNFKNSIELVTMLKKASSEES</sequence>
<dbReference type="GO" id="GO:0045040">
    <property type="term" value="P:protein insertion into mitochondrial outer membrane"/>
    <property type="evidence" value="ECO:0007669"/>
    <property type="project" value="TreeGrafter"/>
</dbReference>
<proteinExistence type="inferred from homology"/>
<dbReference type="GO" id="GO:0033108">
    <property type="term" value="P:mitochondrial respiratory chain complex assembly"/>
    <property type="evidence" value="ECO:0007669"/>
    <property type="project" value="TreeGrafter"/>
</dbReference>
<keyword evidence="5" id="KW-0472">Membrane</keyword>
<comment type="caution">
    <text evidence="8">The sequence shown here is derived from an EMBL/GenBank/DDBJ whole genome shotgun (WGS) entry which is preliminary data.</text>
</comment>
<keyword evidence="9" id="KW-1185">Reference proteome</keyword>
<feature type="domain" description="Bacterial surface antigen (D15)" evidence="7">
    <location>
        <begin position="130"/>
        <end position="450"/>
    </location>
</feature>
<feature type="non-terminal residue" evidence="8">
    <location>
        <position position="607"/>
    </location>
</feature>
<evidence type="ECO:0000256" key="4">
    <source>
        <dbReference type="ARBA" id="ARBA00022692"/>
    </source>
</evidence>
<dbReference type="Gene3D" id="2.40.160.50">
    <property type="entry name" value="membrane protein fhac: a member of the omp85/tpsb transporter family"/>
    <property type="match status" value="1"/>
</dbReference>
<gene>
    <name evidence="8" type="ORF">B4U79_10616</name>
</gene>
<feature type="region of interest" description="Disordered" evidence="6">
    <location>
        <begin position="465"/>
        <end position="487"/>
    </location>
</feature>
<dbReference type="STRING" id="1965070.A0A3S4QS20"/>
<feature type="compositionally biased region" description="Polar residues" evidence="6">
    <location>
        <begin position="534"/>
        <end position="544"/>
    </location>
</feature>
<keyword evidence="3" id="KW-1134">Transmembrane beta strand</keyword>
<protein>
    <recommendedName>
        <fullName evidence="7">Bacterial surface antigen (D15) domain-containing protein</fullName>
    </recommendedName>
</protein>
<reference evidence="8 9" key="1">
    <citation type="journal article" date="2018" name="Gigascience">
        <title>Genomes of trombidid mites reveal novel predicted allergens and laterally-transferred genes associated with secondary metabolism.</title>
        <authorList>
            <person name="Dong X."/>
            <person name="Chaisiri K."/>
            <person name="Xia D."/>
            <person name="Armstrong S.D."/>
            <person name="Fang Y."/>
            <person name="Donnelly M.J."/>
            <person name="Kadowaki T."/>
            <person name="McGarry J.W."/>
            <person name="Darby A.C."/>
            <person name="Makepeace B.L."/>
        </authorList>
    </citation>
    <scope>NUCLEOTIDE SEQUENCE [LARGE SCALE GENOMIC DNA]</scope>
    <source>
        <strain evidence="8">UoL-WK</strain>
    </source>
</reference>
<comment type="subcellular location">
    <subcellularLocation>
        <location evidence="1">Mitochondrion outer membrane</location>
        <topology evidence="1">Multi-pass membrane protein</topology>
    </subcellularLocation>
</comment>
<keyword evidence="4" id="KW-0812">Transmembrane</keyword>
<organism evidence="8 9">
    <name type="scientific">Dinothrombium tinctorium</name>
    <dbReference type="NCBI Taxonomy" id="1965070"/>
    <lineage>
        <taxon>Eukaryota</taxon>
        <taxon>Metazoa</taxon>
        <taxon>Ecdysozoa</taxon>
        <taxon>Arthropoda</taxon>
        <taxon>Chelicerata</taxon>
        <taxon>Arachnida</taxon>
        <taxon>Acari</taxon>
        <taxon>Acariformes</taxon>
        <taxon>Trombidiformes</taxon>
        <taxon>Prostigmata</taxon>
        <taxon>Anystina</taxon>
        <taxon>Parasitengona</taxon>
        <taxon>Trombidioidea</taxon>
        <taxon>Trombidiidae</taxon>
        <taxon>Dinothrombium</taxon>
    </lineage>
</organism>